<dbReference type="PANTHER" id="PTHR47234">
    <property type="match status" value="1"/>
</dbReference>
<evidence type="ECO:0000256" key="2">
    <source>
        <dbReference type="ARBA" id="ARBA00022448"/>
    </source>
</evidence>
<keyword evidence="16" id="KW-0675">Receptor</keyword>
<gene>
    <name evidence="16" type="ORF">AYO28_06740</name>
</gene>
<evidence type="ECO:0000259" key="14">
    <source>
        <dbReference type="Pfam" id="PF00593"/>
    </source>
</evidence>
<evidence type="ECO:0000256" key="5">
    <source>
        <dbReference type="ARBA" id="ARBA00022729"/>
    </source>
</evidence>
<evidence type="ECO:0000259" key="15">
    <source>
        <dbReference type="Pfam" id="PF07715"/>
    </source>
</evidence>
<keyword evidence="2 9" id="KW-0813">Transport</keyword>
<dbReference type="CDD" id="cd01347">
    <property type="entry name" value="ligand_gated_channel"/>
    <property type="match status" value="1"/>
</dbReference>
<dbReference type="InterPro" id="IPR010916">
    <property type="entry name" value="TonB_box_CS"/>
</dbReference>
<dbReference type="Pfam" id="PF00593">
    <property type="entry name" value="TonB_dep_Rec_b-barrel"/>
    <property type="match status" value="1"/>
</dbReference>
<feature type="signal peptide" evidence="13">
    <location>
        <begin position="1"/>
        <end position="25"/>
    </location>
</feature>
<keyword evidence="5 13" id="KW-0732">Signal</keyword>
<dbReference type="AlphaFoldDB" id="A0A177SWP1"/>
<feature type="chain" id="PRO_5008074037" evidence="13">
    <location>
        <begin position="26"/>
        <end position="823"/>
    </location>
</feature>
<sequence length="823" mass="88512">MFRLAPLTGAIALAIGSLAVPVVQAQEPASGSAAKDDKLDTVVVVGTRRSDVTALESAAPVDVLSAEKLEETGAKDLSGALTALSPSFSFPQSPQGAFAGSIAQGASLRGLASDQVLVLVNGKRRHSSANVTRQSLANGRGAAAVDLSLIPLSAVSRVEILRDGAAAQYGSDAIAGVINIVLKENDDGGNIGYRFGGYDKGDGLQRKLSGWKGFALPNDGFLTLAFDAGNQDPASDTRPDNRIFYPGDTSVNTPREQNNRYRTWNWGSGGVSDQYNLVANSEIGVGDGLTAYGFATYSHKNTDAEGFFDPPTTLRSNYGSVALSRYPDGRLPITRYALEDYAVTGGLRYEDDLLGKFDLAANYGNDTLKSTDRDAINPSWGANSPYNIYTGERENEQTNLTLDWVRDFPTDLLAKPLTVSAGLAWRKENYTLSAGEAAGWQNGALFNTLDPVTGRRIPGYYSGITNVDAASLERKVFGAYLDLEGQITDKFQAGLAVRSEHYSDFGDTTNGKLSLRYDFTPQIAARGSISSGYRAPSLVQSGLSSFSVQVVEQPPGSGNWVEVQQRTLRADSPEAALLGGRALKPEESTNYSLGLVWRPLSNASLSIDAYRIDIDNRITLSDQLPASVVGPIFAGTPYANIQSAAFYTNIADTRTDGVELSGQYQLDLAAYGRLDLNAGFAKTRTRITDLRDVGGISGEQIVGRATQGLIEHGTPDNKLTFSANWLYENWGLTVTQRRYGEWKSLNASNPALDQTFSPQWVTDLDLSYRFDLGLKVSVGAINLFDSHPEKLKGAQLYGVPKYSITSPEGAQGAFYYTSVSYDF</sequence>
<evidence type="ECO:0000256" key="13">
    <source>
        <dbReference type="SAM" id="SignalP"/>
    </source>
</evidence>
<name>A0A177SWP1_PSEPU</name>
<comment type="subcellular location">
    <subcellularLocation>
        <location evidence="1 9">Cell outer membrane</location>
        <topology evidence="1 9">Multi-pass membrane protein</topology>
    </subcellularLocation>
</comment>
<dbReference type="Gene3D" id="2.40.170.20">
    <property type="entry name" value="TonB-dependent receptor, beta-barrel domain"/>
    <property type="match status" value="1"/>
</dbReference>
<proteinExistence type="inferred from homology"/>
<dbReference type="EMBL" id="LUCV01000004">
    <property type="protein sequence ID" value="OAI94721.1"/>
    <property type="molecule type" value="Genomic_DNA"/>
</dbReference>
<evidence type="ECO:0000256" key="7">
    <source>
        <dbReference type="ARBA" id="ARBA00023136"/>
    </source>
</evidence>
<evidence type="ECO:0000313" key="16">
    <source>
        <dbReference type="EMBL" id="OAI94721.1"/>
    </source>
</evidence>
<evidence type="ECO:0000256" key="12">
    <source>
        <dbReference type="SAM" id="MobiDB-lite"/>
    </source>
</evidence>
<dbReference type="Gene3D" id="2.170.130.10">
    <property type="entry name" value="TonB-dependent receptor, plug domain"/>
    <property type="match status" value="1"/>
</dbReference>
<dbReference type="GO" id="GO:0009279">
    <property type="term" value="C:cell outer membrane"/>
    <property type="evidence" value="ECO:0007669"/>
    <property type="project" value="UniProtKB-SubCell"/>
</dbReference>
<evidence type="ECO:0000313" key="17">
    <source>
        <dbReference type="Proteomes" id="UP000077752"/>
    </source>
</evidence>
<keyword evidence="7 9" id="KW-0472">Membrane</keyword>
<evidence type="ECO:0000256" key="1">
    <source>
        <dbReference type="ARBA" id="ARBA00004571"/>
    </source>
</evidence>
<dbReference type="InterPro" id="IPR039426">
    <property type="entry name" value="TonB-dep_rcpt-like"/>
</dbReference>
<feature type="region of interest" description="Disordered" evidence="12">
    <location>
        <begin position="232"/>
        <end position="256"/>
    </location>
</feature>
<keyword evidence="3 9" id="KW-1134">Transmembrane beta strand</keyword>
<evidence type="ECO:0000256" key="10">
    <source>
        <dbReference type="PROSITE-ProRule" id="PRU10143"/>
    </source>
</evidence>
<reference evidence="16 17" key="1">
    <citation type="submission" date="2016-03" db="EMBL/GenBank/DDBJ databases">
        <title>Draft Genome Assembly of Pseudomonas putida strain CBF10-2.</title>
        <authorList>
            <person name="Iyer R.S."/>
            <person name="Damania A."/>
        </authorList>
    </citation>
    <scope>NUCLEOTIDE SEQUENCE [LARGE SCALE GENOMIC DNA]</scope>
    <source>
        <strain evidence="16 17">CBF10-2</strain>
    </source>
</reference>
<keyword evidence="8 9" id="KW-0998">Cell outer membrane</keyword>
<dbReference type="PANTHER" id="PTHR47234:SF3">
    <property type="entry name" value="SECRETIN_TONB SHORT N-TERMINAL DOMAIN-CONTAINING PROTEIN"/>
    <property type="match status" value="1"/>
</dbReference>
<dbReference type="InterPro" id="IPR037066">
    <property type="entry name" value="Plug_dom_sf"/>
</dbReference>
<feature type="domain" description="TonB-dependent receptor plug" evidence="15">
    <location>
        <begin position="55"/>
        <end position="177"/>
    </location>
</feature>
<evidence type="ECO:0000256" key="9">
    <source>
        <dbReference type="PROSITE-ProRule" id="PRU01360"/>
    </source>
</evidence>
<comment type="similarity">
    <text evidence="9 11">Belongs to the TonB-dependent receptor family.</text>
</comment>
<feature type="short sequence motif" description="TonB box" evidence="10">
    <location>
        <begin position="41"/>
        <end position="47"/>
    </location>
</feature>
<dbReference type="InterPro" id="IPR000531">
    <property type="entry name" value="Beta-barrel_TonB"/>
</dbReference>
<evidence type="ECO:0000256" key="4">
    <source>
        <dbReference type="ARBA" id="ARBA00022692"/>
    </source>
</evidence>
<dbReference type="InterPro" id="IPR036942">
    <property type="entry name" value="Beta-barrel_TonB_sf"/>
</dbReference>
<feature type="domain" description="TonB-dependent receptor-like beta-barrel" evidence="14">
    <location>
        <begin position="346"/>
        <end position="783"/>
    </location>
</feature>
<dbReference type="InterPro" id="IPR012910">
    <property type="entry name" value="Plug_dom"/>
</dbReference>
<accession>A0A177SWP1</accession>
<dbReference type="Proteomes" id="UP000077752">
    <property type="component" value="Unassembled WGS sequence"/>
</dbReference>
<dbReference type="RefSeq" id="WP_064301301.1">
    <property type="nucleotide sequence ID" value="NZ_LUCV01000004.1"/>
</dbReference>
<dbReference type="PROSITE" id="PS52016">
    <property type="entry name" value="TONB_DEPENDENT_REC_3"/>
    <property type="match status" value="1"/>
</dbReference>
<evidence type="ECO:0000256" key="11">
    <source>
        <dbReference type="RuleBase" id="RU003357"/>
    </source>
</evidence>
<keyword evidence="6 10" id="KW-0798">TonB box</keyword>
<dbReference type="PROSITE" id="PS00430">
    <property type="entry name" value="TONB_DEPENDENT_REC_1"/>
    <property type="match status" value="1"/>
</dbReference>
<dbReference type="SUPFAM" id="SSF56935">
    <property type="entry name" value="Porins"/>
    <property type="match status" value="1"/>
</dbReference>
<comment type="caution">
    <text evidence="16">The sequence shown here is derived from an EMBL/GenBank/DDBJ whole genome shotgun (WGS) entry which is preliminary data.</text>
</comment>
<keyword evidence="4 9" id="KW-0812">Transmembrane</keyword>
<dbReference type="Pfam" id="PF07715">
    <property type="entry name" value="Plug"/>
    <property type="match status" value="1"/>
</dbReference>
<evidence type="ECO:0000256" key="8">
    <source>
        <dbReference type="ARBA" id="ARBA00023237"/>
    </source>
</evidence>
<evidence type="ECO:0000256" key="3">
    <source>
        <dbReference type="ARBA" id="ARBA00022452"/>
    </source>
</evidence>
<protein>
    <submittedName>
        <fullName evidence="16">TonB-dependent receptor</fullName>
    </submittedName>
</protein>
<evidence type="ECO:0000256" key="6">
    <source>
        <dbReference type="ARBA" id="ARBA00023077"/>
    </source>
</evidence>
<organism evidence="16 17">
    <name type="scientific">Pseudomonas putida</name>
    <name type="common">Arthrobacter siderocapsulatus</name>
    <dbReference type="NCBI Taxonomy" id="303"/>
    <lineage>
        <taxon>Bacteria</taxon>
        <taxon>Pseudomonadati</taxon>
        <taxon>Pseudomonadota</taxon>
        <taxon>Gammaproteobacteria</taxon>
        <taxon>Pseudomonadales</taxon>
        <taxon>Pseudomonadaceae</taxon>
        <taxon>Pseudomonas</taxon>
    </lineage>
</organism>